<dbReference type="CDD" id="cd09857">
    <property type="entry name" value="PIN_EXO1"/>
    <property type="match status" value="1"/>
</dbReference>
<feature type="region of interest" description="Disordered" evidence="11">
    <location>
        <begin position="417"/>
        <end position="471"/>
    </location>
</feature>
<proteinExistence type="inferred from homology"/>
<keyword evidence="14" id="KW-0255">Endonuclease</keyword>
<evidence type="ECO:0000256" key="7">
    <source>
        <dbReference type="ARBA" id="ARBA00022801"/>
    </source>
</evidence>
<dbReference type="PROSITE" id="PS00842">
    <property type="entry name" value="XPG_2"/>
    <property type="match status" value="1"/>
</dbReference>
<evidence type="ECO:0000256" key="2">
    <source>
        <dbReference type="ARBA" id="ARBA00010563"/>
    </source>
</evidence>
<dbReference type="SUPFAM" id="SSF88723">
    <property type="entry name" value="PIN domain-like"/>
    <property type="match status" value="1"/>
</dbReference>
<comment type="similarity">
    <text evidence="2">Belongs to the XPG/RAD2 endonuclease family. EXO1 subfamily.</text>
</comment>
<evidence type="ECO:0000256" key="1">
    <source>
        <dbReference type="ARBA" id="ARBA00004123"/>
    </source>
</evidence>
<dbReference type="InterPro" id="IPR029060">
    <property type="entry name" value="PIN-like_dom_sf"/>
</dbReference>
<keyword evidence="7" id="KW-0378">Hydrolase</keyword>
<name>A0A165G0B4_LINUS</name>
<feature type="compositionally biased region" description="Basic and acidic residues" evidence="11">
    <location>
        <begin position="371"/>
        <end position="387"/>
    </location>
</feature>
<dbReference type="Pfam" id="PF00752">
    <property type="entry name" value="XPG_N"/>
    <property type="match status" value="1"/>
</dbReference>
<dbReference type="PANTHER" id="PTHR11081">
    <property type="entry name" value="FLAP ENDONUCLEASE FAMILY MEMBER"/>
    <property type="match status" value="1"/>
</dbReference>
<feature type="compositionally biased region" description="Basic and acidic residues" evidence="11">
    <location>
        <begin position="417"/>
        <end position="436"/>
    </location>
</feature>
<evidence type="ECO:0000256" key="3">
    <source>
        <dbReference type="ARBA" id="ARBA00020324"/>
    </source>
</evidence>
<evidence type="ECO:0000256" key="8">
    <source>
        <dbReference type="ARBA" id="ARBA00022881"/>
    </source>
</evidence>
<dbReference type="FunFam" id="3.40.50.1010:FF:000002">
    <property type="entry name" value="Exonuclease 1, putative"/>
    <property type="match status" value="1"/>
</dbReference>
<evidence type="ECO:0000256" key="11">
    <source>
        <dbReference type="SAM" id="MobiDB-lite"/>
    </source>
</evidence>
<comment type="subcellular location">
    <subcellularLocation>
        <location evidence="1">Nucleus</location>
    </subcellularLocation>
</comment>
<dbReference type="PROSITE" id="PS00841">
    <property type="entry name" value="XPG_1"/>
    <property type="match status" value="1"/>
</dbReference>
<dbReference type="AlphaFoldDB" id="A0A165G0B4"/>
<feature type="region of interest" description="Disordered" evidence="11">
    <location>
        <begin position="278"/>
        <end position="299"/>
    </location>
</feature>
<keyword evidence="10" id="KW-0539">Nucleus</keyword>
<dbReference type="Pfam" id="PF00867">
    <property type="entry name" value="XPG_I"/>
    <property type="match status" value="1"/>
</dbReference>
<dbReference type="SMART" id="SM00484">
    <property type="entry name" value="XPGI"/>
    <property type="match status" value="1"/>
</dbReference>
<accession>A0A165G0B4</accession>
<feature type="domain" description="XPG N-terminal" evidence="13">
    <location>
        <begin position="1"/>
        <end position="99"/>
    </location>
</feature>
<sequence>MGIQGLLPLLKSTMQSTHIKDLQGCSVAVDTYSWLHKGALSCSTQLCKGLPTSRHIEYCMHRVNLLRHYGVKPILVFDGGFLPMKLEQENKRARSRKENLARAIEHESNGNSTAAYECYQKAVDISPSIAHDLIQVLKQENVPYVVAPYEADAQMTFMALNKQVDAVITEDSDLIAFGCPRSLPGMGLKRAHTLISKFKTYEKVIKHLKYSTVSIPPFYEESFKKAILTFQHQRVYDPITEDIVHLSDIPESLDGVPVDSSCLKEFCFVGAGSGRLNCTSSSTSAPENHSSTSPHTMVETLHEPKFTESLSSEEEKASTGDMPLKAFVQSLNQSGQAVLKECETKTNQKQRTQVADRKKVIVRSRFFQHKSTNDESQESKEMPRSSGDHLSVTNERAYFARNPSPDSSLQWNVDSHREGETTFQDGEKSSSQDSRRSKYFCTNASSPVEDSGGCTWLESDEEPTEERTEGGKFGANIRHLGRYSEIAEKSVDKYASMLSSFRYSSSNGSRASGLRAPLKDIKNTSCTTRVTTVPDFSEFAYTPKNKGTATASSKRR</sequence>
<keyword evidence="6" id="KW-0228">DNA excision</keyword>
<dbReference type="EMBL" id="KX034557">
    <property type="protein sequence ID" value="AMY26610.1"/>
    <property type="molecule type" value="Genomic_DNA"/>
</dbReference>
<evidence type="ECO:0000256" key="9">
    <source>
        <dbReference type="ARBA" id="ARBA00023204"/>
    </source>
</evidence>
<dbReference type="GO" id="GO:0005634">
    <property type="term" value="C:nucleus"/>
    <property type="evidence" value="ECO:0007669"/>
    <property type="project" value="UniProtKB-SubCell"/>
</dbReference>
<dbReference type="GO" id="GO:0017108">
    <property type="term" value="F:5'-flap endonuclease activity"/>
    <property type="evidence" value="ECO:0007669"/>
    <property type="project" value="TreeGrafter"/>
</dbReference>
<keyword evidence="8" id="KW-0267">Excision nuclease</keyword>
<feature type="compositionally biased region" description="Polar residues" evidence="11">
    <location>
        <begin position="278"/>
        <end position="295"/>
    </location>
</feature>
<dbReference type="Gene3D" id="3.40.50.1010">
    <property type="entry name" value="5'-nuclease"/>
    <property type="match status" value="1"/>
</dbReference>
<dbReference type="GO" id="GO:0006281">
    <property type="term" value="P:DNA repair"/>
    <property type="evidence" value="ECO:0007669"/>
    <property type="project" value="UniProtKB-KW"/>
</dbReference>
<dbReference type="InterPro" id="IPR006085">
    <property type="entry name" value="XPG_DNA_repair_N"/>
</dbReference>
<dbReference type="SMART" id="SM00485">
    <property type="entry name" value="XPGN"/>
    <property type="match status" value="1"/>
</dbReference>
<dbReference type="PANTHER" id="PTHR11081:SF65">
    <property type="entry name" value="DNA DAMAGE-INDUCIBLE PROTEIN DIN7-RELATED"/>
    <property type="match status" value="1"/>
</dbReference>
<organism evidence="14">
    <name type="scientific">Linum usitatissimum</name>
    <name type="common">Flax</name>
    <name type="synonym">Linum humile</name>
    <dbReference type="NCBI Taxonomy" id="4006"/>
    <lineage>
        <taxon>Eukaryota</taxon>
        <taxon>Viridiplantae</taxon>
        <taxon>Streptophyta</taxon>
        <taxon>Embryophyta</taxon>
        <taxon>Tracheophyta</taxon>
        <taxon>Spermatophyta</taxon>
        <taxon>Magnoliopsida</taxon>
        <taxon>eudicotyledons</taxon>
        <taxon>Gunneridae</taxon>
        <taxon>Pentapetalae</taxon>
        <taxon>rosids</taxon>
        <taxon>fabids</taxon>
        <taxon>Malpighiales</taxon>
        <taxon>Linaceae</taxon>
        <taxon>Linum</taxon>
    </lineage>
</organism>
<dbReference type="SUPFAM" id="SSF47807">
    <property type="entry name" value="5' to 3' exonuclease, C-terminal subdomain"/>
    <property type="match status" value="1"/>
</dbReference>
<evidence type="ECO:0000259" key="12">
    <source>
        <dbReference type="SMART" id="SM00484"/>
    </source>
</evidence>
<evidence type="ECO:0000256" key="5">
    <source>
        <dbReference type="ARBA" id="ARBA00022763"/>
    </source>
</evidence>
<evidence type="ECO:0000256" key="6">
    <source>
        <dbReference type="ARBA" id="ARBA00022769"/>
    </source>
</evidence>
<keyword evidence="5" id="KW-0227">DNA damage</keyword>
<evidence type="ECO:0000256" key="4">
    <source>
        <dbReference type="ARBA" id="ARBA00022722"/>
    </source>
</evidence>
<keyword evidence="9" id="KW-0234">DNA repair</keyword>
<evidence type="ECO:0000259" key="13">
    <source>
        <dbReference type="SMART" id="SM00485"/>
    </source>
</evidence>
<evidence type="ECO:0000313" key="14">
    <source>
        <dbReference type="EMBL" id="AMY26610.1"/>
    </source>
</evidence>
<feature type="region of interest" description="Disordered" evidence="11">
    <location>
        <begin position="365"/>
        <end position="389"/>
    </location>
</feature>
<dbReference type="InterPro" id="IPR006084">
    <property type="entry name" value="XPG/Rad2"/>
</dbReference>
<dbReference type="InterPro" id="IPR044752">
    <property type="entry name" value="PIN-like_EXO1"/>
</dbReference>
<dbReference type="InterPro" id="IPR036279">
    <property type="entry name" value="5-3_exonuclease_C_sf"/>
</dbReference>
<feature type="domain" description="XPG-I" evidence="12">
    <location>
        <begin position="138"/>
        <end position="210"/>
    </location>
</feature>
<protein>
    <recommendedName>
        <fullName evidence="3">Exonuclease 1</fullName>
    </recommendedName>
</protein>
<reference evidence="14" key="1">
    <citation type="submission" date="2016-04" db="EMBL/GenBank/DDBJ databases">
        <title>Structural Organization of Fatty Acid Desaturase Loci in Linseed Lines with Contrasting Linolenic Acid Contents.</title>
        <authorList>
            <person name="Thambugala D."/>
            <person name="Ragupathy R."/>
            <person name="Cloutier S."/>
        </authorList>
    </citation>
    <scope>NUCLEOTIDE SEQUENCE</scope>
</reference>
<evidence type="ECO:0000256" key="10">
    <source>
        <dbReference type="ARBA" id="ARBA00023242"/>
    </source>
</evidence>
<dbReference type="GO" id="GO:0046872">
    <property type="term" value="F:metal ion binding"/>
    <property type="evidence" value="ECO:0007669"/>
    <property type="project" value="InterPro"/>
</dbReference>
<dbReference type="InterPro" id="IPR006086">
    <property type="entry name" value="XPG-I_dom"/>
</dbReference>
<dbReference type="PRINTS" id="PR00853">
    <property type="entry name" value="XPGRADSUPER"/>
</dbReference>
<keyword evidence="4" id="KW-0540">Nuclease</keyword>
<dbReference type="InterPro" id="IPR019974">
    <property type="entry name" value="XPG_CS"/>
</dbReference>